<dbReference type="RefSeq" id="WP_248651087.1">
    <property type="nucleotide sequence ID" value="NZ_CP096659.1"/>
</dbReference>
<gene>
    <name evidence="3" type="ORF">M0R89_03005</name>
</gene>
<name>A0A8U0HWS8_9EURY</name>
<evidence type="ECO:0000256" key="1">
    <source>
        <dbReference type="SAM" id="MobiDB-lite"/>
    </source>
</evidence>
<dbReference type="Proteomes" id="UP000830729">
    <property type="component" value="Chromosome"/>
</dbReference>
<evidence type="ECO:0000313" key="4">
    <source>
        <dbReference type="Proteomes" id="UP000830729"/>
    </source>
</evidence>
<evidence type="ECO:0000313" key="3">
    <source>
        <dbReference type="EMBL" id="UPV75044.1"/>
    </source>
</evidence>
<dbReference type="AlphaFoldDB" id="A0A8U0HWS8"/>
<sequence length="155" mass="16916">MTRFDAAAAEERQKLFADGIVAHRERASPFVTFEADADASGADDEDGATDSAETGSDDADPETGDDAEQAPPWIQFGDGTLNLDCTDDELDDLKSLLGEFPAFKIDDLTRPEEAEGVNVRVSALADPNRVAQCVERVFREVYDRPESFRAWVTAV</sequence>
<feature type="domain" description="DUF7975" evidence="2">
    <location>
        <begin position="1"/>
        <end position="155"/>
    </location>
</feature>
<feature type="region of interest" description="Disordered" evidence="1">
    <location>
        <begin position="32"/>
        <end position="78"/>
    </location>
</feature>
<evidence type="ECO:0000259" key="2">
    <source>
        <dbReference type="Pfam" id="PF25930"/>
    </source>
</evidence>
<feature type="compositionally biased region" description="Acidic residues" evidence="1">
    <location>
        <begin position="55"/>
        <end position="68"/>
    </location>
</feature>
<dbReference type="Pfam" id="PF25930">
    <property type="entry name" value="DUF7975"/>
    <property type="match status" value="1"/>
</dbReference>
<accession>A0A8U0HWS8</accession>
<reference evidence="3 4" key="1">
    <citation type="submission" date="2022-04" db="EMBL/GenBank/DDBJ databases">
        <title>Diverse halophilic archaea isolated from saline environments.</title>
        <authorList>
            <person name="Cui H.-L."/>
        </authorList>
    </citation>
    <scope>NUCLEOTIDE SEQUENCE [LARGE SCALE GENOMIC DNA]</scope>
    <source>
        <strain evidence="3 4">XZYJT49</strain>
    </source>
</reference>
<dbReference type="GeneID" id="72184134"/>
<dbReference type="EMBL" id="CP096659">
    <property type="protein sequence ID" value="UPV75044.1"/>
    <property type="molecule type" value="Genomic_DNA"/>
</dbReference>
<organism evidence="3 4">
    <name type="scientific">Halorussus limi</name>
    <dbReference type="NCBI Taxonomy" id="2938695"/>
    <lineage>
        <taxon>Archaea</taxon>
        <taxon>Methanobacteriati</taxon>
        <taxon>Methanobacteriota</taxon>
        <taxon>Stenosarchaea group</taxon>
        <taxon>Halobacteria</taxon>
        <taxon>Halobacteriales</taxon>
        <taxon>Haladaptataceae</taxon>
        <taxon>Halorussus</taxon>
    </lineage>
</organism>
<feature type="compositionally biased region" description="Acidic residues" evidence="1">
    <location>
        <begin position="35"/>
        <end position="48"/>
    </location>
</feature>
<dbReference type="InterPro" id="IPR058281">
    <property type="entry name" value="DUF7975"/>
</dbReference>
<protein>
    <recommendedName>
        <fullName evidence="2">DUF7975 domain-containing protein</fullName>
    </recommendedName>
</protein>
<keyword evidence="4" id="KW-1185">Reference proteome</keyword>
<proteinExistence type="predicted"/>
<dbReference type="KEGG" id="halx:M0R89_03005"/>